<comment type="caution">
    <text evidence="2">The sequence shown here is derived from an EMBL/GenBank/DDBJ whole genome shotgun (WGS) entry which is preliminary data.</text>
</comment>
<proteinExistence type="predicted"/>
<organism evidence="2 3">
    <name type="scientific">Candidatus Adlerbacteria bacterium RIFOXYC1_FULL_48_26</name>
    <dbReference type="NCBI Taxonomy" id="1797247"/>
    <lineage>
        <taxon>Bacteria</taxon>
        <taxon>Candidatus Adleribacteriota</taxon>
    </lineage>
</organism>
<gene>
    <name evidence="2" type="ORF">A2419_02935</name>
</gene>
<evidence type="ECO:0000313" key="3">
    <source>
        <dbReference type="Proteomes" id="UP000176568"/>
    </source>
</evidence>
<dbReference type="AlphaFoldDB" id="A0A1F4Y3P4"/>
<dbReference type="EMBL" id="MEXB01000007">
    <property type="protein sequence ID" value="OGC88595.1"/>
    <property type="molecule type" value="Genomic_DNA"/>
</dbReference>
<accession>A0A1F4Y3P4</accession>
<keyword evidence="1" id="KW-1133">Transmembrane helix</keyword>
<evidence type="ECO:0000256" key="1">
    <source>
        <dbReference type="SAM" id="Phobius"/>
    </source>
</evidence>
<protein>
    <submittedName>
        <fullName evidence="2">Uncharacterized protein</fullName>
    </submittedName>
</protein>
<feature type="transmembrane region" description="Helical" evidence="1">
    <location>
        <begin position="45"/>
        <end position="67"/>
    </location>
</feature>
<sequence>MNVLEFLKAVFITVLVWVASGWVITDLTVGLLHTQQLMDVSCGTAAGELLIGAKSILVFYTFLRLVWPQIKTGWESLRKVTLSF</sequence>
<keyword evidence="1" id="KW-0472">Membrane</keyword>
<name>A0A1F4Y3P4_9BACT</name>
<evidence type="ECO:0000313" key="2">
    <source>
        <dbReference type="EMBL" id="OGC88595.1"/>
    </source>
</evidence>
<reference evidence="2 3" key="1">
    <citation type="journal article" date="2016" name="Nat. Commun.">
        <title>Thousands of microbial genomes shed light on interconnected biogeochemical processes in an aquifer system.</title>
        <authorList>
            <person name="Anantharaman K."/>
            <person name="Brown C.T."/>
            <person name="Hug L.A."/>
            <person name="Sharon I."/>
            <person name="Castelle C.J."/>
            <person name="Probst A.J."/>
            <person name="Thomas B.C."/>
            <person name="Singh A."/>
            <person name="Wilkins M.J."/>
            <person name="Karaoz U."/>
            <person name="Brodie E.L."/>
            <person name="Williams K.H."/>
            <person name="Hubbard S.S."/>
            <person name="Banfield J.F."/>
        </authorList>
    </citation>
    <scope>NUCLEOTIDE SEQUENCE [LARGE SCALE GENOMIC DNA]</scope>
</reference>
<feature type="transmembrane region" description="Helical" evidence="1">
    <location>
        <begin position="7"/>
        <end position="25"/>
    </location>
</feature>
<dbReference type="Proteomes" id="UP000176568">
    <property type="component" value="Unassembled WGS sequence"/>
</dbReference>
<dbReference type="STRING" id="1797247.A2419_02935"/>
<keyword evidence="1" id="KW-0812">Transmembrane</keyword>